<proteinExistence type="inferred from homology"/>
<accession>A0A1R3HPE2</accession>
<dbReference type="STRING" id="210143.A0A1R3HPE2"/>
<dbReference type="AlphaFoldDB" id="A0A1R3HPE2"/>
<evidence type="ECO:0000259" key="3">
    <source>
        <dbReference type="Pfam" id="PF22725"/>
    </source>
</evidence>
<dbReference type="InterPro" id="IPR036291">
    <property type="entry name" value="NAD(P)-bd_dom_sf"/>
</dbReference>
<sequence>MAAPPEIAVVGAGLFVQTEYIPRLAEISDLLTLKYIWSRTEESSRAAVEIAEQHFPGVECKWGEQGLNDIIQDASLLAVAVVLASQAQVDISLKLLKGGKHVIQGTTEIETALANYNSICTHPGQPIWAVAENYRFEQAFVESKKLMAEIGDMMNVQVLIEGSMNSSNPYFSSSWRRNIEGGFIFDAGVHFIAGLRVMVGCEVTSVSAITSHIEPSLPPPDILSSTFKLENGCSGVFAMALSCNTFKVTWRVVGLKGTIQVELGLHDWKYGYMVSLSKGFECKSTFYSCSGVHEELKAFIHDIKQATNKKGSGYEAEPRSSYVEGARDVAILEALLESGSKGGALVQVKKF</sequence>
<dbReference type="Proteomes" id="UP000188268">
    <property type="component" value="Unassembled WGS sequence"/>
</dbReference>
<evidence type="ECO:0008006" key="6">
    <source>
        <dbReference type="Google" id="ProtNLM"/>
    </source>
</evidence>
<evidence type="ECO:0000259" key="2">
    <source>
        <dbReference type="Pfam" id="PF01408"/>
    </source>
</evidence>
<dbReference type="GO" id="GO:0006740">
    <property type="term" value="P:NADPH regeneration"/>
    <property type="evidence" value="ECO:0007669"/>
    <property type="project" value="TreeGrafter"/>
</dbReference>
<dbReference type="EMBL" id="AWWV01011449">
    <property type="protein sequence ID" value="OMO72297.1"/>
    <property type="molecule type" value="Genomic_DNA"/>
</dbReference>
<organism evidence="4 5">
    <name type="scientific">Corchorus capsularis</name>
    <name type="common">Jute</name>
    <dbReference type="NCBI Taxonomy" id="210143"/>
    <lineage>
        <taxon>Eukaryota</taxon>
        <taxon>Viridiplantae</taxon>
        <taxon>Streptophyta</taxon>
        <taxon>Embryophyta</taxon>
        <taxon>Tracheophyta</taxon>
        <taxon>Spermatophyta</taxon>
        <taxon>Magnoliopsida</taxon>
        <taxon>eudicotyledons</taxon>
        <taxon>Gunneridae</taxon>
        <taxon>Pentapetalae</taxon>
        <taxon>rosids</taxon>
        <taxon>malvids</taxon>
        <taxon>Malvales</taxon>
        <taxon>Malvaceae</taxon>
        <taxon>Grewioideae</taxon>
        <taxon>Apeibeae</taxon>
        <taxon>Corchorus</taxon>
    </lineage>
</organism>
<comment type="caution">
    <text evidence="4">The sequence shown here is derived from an EMBL/GenBank/DDBJ whole genome shotgun (WGS) entry which is preliminary data.</text>
</comment>
<dbReference type="SUPFAM" id="SSF51735">
    <property type="entry name" value="NAD(P)-binding Rossmann-fold domains"/>
    <property type="match status" value="1"/>
</dbReference>
<gene>
    <name evidence="4" type="ORF">CCACVL1_17867</name>
</gene>
<keyword evidence="5" id="KW-1185">Reference proteome</keyword>
<dbReference type="InterPro" id="IPR055170">
    <property type="entry name" value="GFO_IDH_MocA-like_dom"/>
</dbReference>
<evidence type="ECO:0000313" key="5">
    <source>
        <dbReference type="Proteomes" id="UP000188268"/>
    </source>
</evidence>
<dbReference type="Gramene" id="OMO72297">
    <property type="protein sequence ID" value="OMO72297"/>
    <property type="gene ID" value="CCACVL1_17867"/>
</dbReference>
<comment type="similarity">
    <text evidence="1">Belongs to the Gfo/Idh/MocA family.</text>
</comment>
<evidence type="ECO:0000313" key="4">
    <source>
        <dbReference type="EMBL" id="OMO72297.1"/>
    </source>
</evidence>
<dbReference type="GO" id="GO:0016491">
    <property type="term" value="F:oxidoreductase activity"/>
    <property type="evidence" value="ECO:0007669"/>
    <property type="project" value="TreeGrafter"/>
</dbReference>
<dbReference type="SUPFAM" id="SSF55347">
    <property type="entry name" value="Glyceraldehyde-3-phosphate dehydrogenase-like, C-terminal domain"/>
    <property type="match status" value="1"/>
</dbReference>
<dbReference type="OrthoDB" id="64915at2759"/>
<dbReference type="GO" id="GO:0005737">
    <property type="term" value="C:cytoplasm"/>
    <property type="evidence" value="ECO:0007669"/>
    <property type="project" value="TreeGrafter"/>
</dbReference>
<dbReference type="InterPro" id="IPR000683">
    <property type="entry name" value="Gfo/Idh/MocA-like_OxRdtase_N"/>
</dbReference>
<dbReference type="PANTHER" id="PTHR42840:SF5">
    <property type="entry name" value="NAD(P)-BINDING ROSSMANN-FOLD SUPERFAMILY PROTEIN"/>
    <property type="match status" value="1"/>
</dbReference>
<evidence type="ECO:0000256" key="1">
    <source>
        <dbReference type="ARBA" id="ARBA00010928"/>
    </source>
</evidence>
<dbReference type="Pfam" id="PF01408">
    <property type="entry name" value="GFO_IDH_MocA"/>
    <property type="match status" value="1"/>
</dbReference>
<dbReference type="GO" id="GO:0000166">
    <property type="term" value="F:nucleotide binding"/>
    <property type="evidence" value="ECO:0007669"/>
    <property type="project" value="InterPro"/>
</dbReference>
<feature type="domain" description="Gfo/Idh/MocA-like oxidoreductase N-terminal" evidence="2">
    <location>
        <begin position="7"/>
        <end position="104"/>
    </location>
</feature>
<dbReference type="Gene3D" id="3.40.50.720">
    <property type="entry name" value="NAD(P)-binding Rossmann-like Domain"/>
    <property type="match status" value="1"/>
</dbReference>
<feature type="domain" description="GFO/IDH/MocA-like oxidoreductase" evidence="3">
    <location>
        <begin position="149"/>
        <end position="259"/>
    </location>
</feature>
<dbReference type="PANTHER" id="PTHR42840">
    <property type="entry name" value="NAD(P)-BINDING ROSSMANN-FOLD SUPERFAMILY PROTEIN-RELATED"/>
    <property type="match status" value="1"/>
</dbReference>
<dbReference type="OMA" id="KPICFEK"/>
<name>A0A1R3HPE2_COCAP</name>
<dbReference type="Pfam" id="PF22725">
    <property type="entry name" value="GFO_IDH_MocA_C3"/>
    <property type="match status" value="1"/>
</dbReference>
<dbReference type="Gene3D" id="3.30.360.10">
    <property type="entry name" value="Dihydrodipicolinate Reductase, domain 2"/>
    <property type="match status" value="1"/>
</dbReference>
<reference evidence="4 5" key="1">
    <citation type="submission" date="2013-09" db="EMBL/GenBank/DDBJ databases">
        <title>Corchorus capsularis genome sequencing.</title>
        <authorList>
            <person name="Alam M."/>
            <person name="Haque M.S."/>
            <person name="Islam M.S."/>
            <person name="Emdad E.M."/>
            <person name="Islam M.M."/>
            <person name="Ahmed B."/>
            <person name="Halim A."/>
            <person name="Hossen Q.M.M."/>
            <person name="Hossain M.Z."/>
            <person name="Ahmed R."/>
            <person name="Khan M.M."/>
            <person name="Islam R."/>
            <person name="Rashid M.M."/>
            <person name="Khan S.A."/>
            <person name="Rahman M.S."/>
            <person name="Alam M."/>
        </authorList>
    </citation>
    <scope>NUCLEOTIDE SEQUENCE [LARGE SCALE GENOMIC DNA]</scope>
    <source>
        <strain evidence="5">cv. CVL-1</strain>
        <tissue evidence="4">Whole seedling</tissue>
    </source>
</reference>
<protein>
    <recommendedName>
        <fullName evidence="6">Gfo/Idh/MocA-like oxidoreductase N-terminal domain-containing protein</fullName>
    </recommendedName>
</protein>